<dbReference type="Proteomes" id="UP000779049">
    <property type="component" value="Unassembled WGS sequence"/>
</dbReference>
<protein>
    <recommendedName>
        <fullName evidence="1">Peptidase S24/S26A/S26B/S26C domain-containing protein</fullName>
    </recommendedName>
</protein>
<evidence type="ECO:0000259" key="1">
    <source>
        <dbReference type="Pfam" id="PF00717"/>
    </source>
</evidence>
<evidence type="ECO:0000313" key="2">
    <source>
        <dbReference type="EMBL" id="MBY0759356.1"/>
    </source>
</evidence>
<keyword evidence="3" id="KW-1185">Reference proteome</keyword>
<reference evidence="2 3" key="1">
    <citation type="journal article" date="2020" name="New Microbes New Infect">
        <title>Sellimonas caecigallum sp. nov., description and genome sequence of a new member of the Sellimonas genus isolated from the cecum of feral chicken.</title>
        <authorList>
            <person name="Wongkuna S."/>
            <person name="Ghimire S."/>
            <person name="Antony L."/>
            <person name="Chankhamhaengdecha S."/>
            <person name="Janvilisri T."/>
            <person name="Scaria J."/>
        </authorList>
    </citation>
    <scope>NUCLEOTIDE SEQUENCE [LARGE SCALE GENOMIC DNA]</scope>
    <source>
        <strain evidence="2 3">SW451</strain>
    </source>
</reference>
<sequence>MMETKIVDTREYVSVLRELAETGKVVSMQIAGSSMAPFLIHRRDFIFFTRPDRELKRGDMVFYQRKDGRYVMHRIYRKTPEGYYMIGDGQTEIEGPLDRNQIFARVIKVKRKGKTMEAGNFWWEFFEHVWIRVIPLRRILLSIYSIKNRMKFG</sequence>
<dbReference type="Pfam" id="PF00717">
    <property type="entry name" value="Peptidase_S24"/>
    <property type="match status" value="1"/>
</dbReference>
<comment type="caution">
    <text evidence="2">The sequence shown here is derived from an EMBL/GenBank/DDBJ whole genome shotgun (WGS) entry which is preliminary data.</text>
</comment>
<feature type="domain" description="Peptidase S24/S26A/S26B/S26C" evidence="1">
    <location>
        <begin position="9"/>
        <end position="86"/>
    </location>
</feature>
<dbReference type="Gene3D" id="2.10.109.10">
    <property type="entry name" value="Umud Fragment, subunit A"/>
    <property type="match status" value="1"/>
</dbReference>
<organism evidence="2 3">
    <name type="scientific">Sellimonas caecigallum</name>
    <dbReference type="NCBI Taxonomy" id="2592333"/>
    <lineage>
        <taxon>Bacteria</taxon>
        <taxon>Bacillati</taxon>
        <taxon>Bacillota</taxon>
        <taxon>Clostridia</taxon>
        <taxon>Lachnospirales</taxon>
        <taxon>Lachnospiraceae</taxon>
        <taxon>Sellimonas</taxon>
    </lineage>
</organism>
<dbReference type="InterPro" id="IPR015927">
    <property type="entry name" value="Peptidase_S24_S26A/B/C"/>
</dbReference>
<accession>A0ABS7L8C4</accession>
<dbReference type="EMBL" id="VIRV01000014">
    <property type="protein sequence ID" value="MBY0759356.1"/>
    <property type="molecule type" value="Genomic_DNA"/>
</dbReference>
<proteinExistence type="predicted"/>
<dbReference type="InterPro" id="IPR036286">
    <property type="entry name" value="LexA/Signal_pep-like_sf"/>
</dbReference>
<evidence type="ECO:0000313" key="3">
    <source>
        <dbReference type="Proteomes" id="UP000779049"/>
    </source>
</evidence>
<name>A0ABS7L8C4_9FIRM</name>
<gene>
    <name evidence="2" type="ORF">FLB61_09715</name>
</gene>
<dbReference type="CDD" id="cd06462">
    <property type="entry name" value="Peptidase_S24_S26"/>
    <property type="match status" value="1"/>
</dbReference>
<dbReference type="RefSeq" id="WP_221920020.1">
    <property type="nucleotide sequence ID" value="NZ_CP173660.1"/>
</dbReference>
<dbReference type="SUPFAM" id="SSF51306">
    <property type="entry name" value="LexA/Signal peptidase"/>
    <property type="match status" value="1"/>
</dbReference>